<gene>
    <name evidence="1" type="ORF">ABOD76_12200</name>
</gene>
<organism evidence="1">
    <name type="scientific">Deinococcus sonorensis KR-87</name>
    <dbReference type="NCBI Taxonomy" id="694439"/>
    <lineage>
        <taxon>Bacteria</taxon>
        <taxon>Thermotogati</taxon>
        <taxon>Deinococcota</taxon>
        <taxon>Deinococci</taxon>
        <taxon>Deinococcales</taxon>
        <taxon>Deinococcaceae</taxon>
        <taxon>Deinococcus</taxon>
    </lineage>
</organism>
<dbReference type="AlphaFoldDB" id="A0AAU7UER0"/>
<name>A0AAU7UER0_9DEIO</name>
<dbReference type="Gene3D" id="3.90.176.10">
    <property type="entry name" value="Toxin ADP-ribosyltransferase, Chain A, domain 1"/>
    <property type="match status" value="1"/>
</dbReference>
<sequence length="250" mass="28029">MDNFDSLMMEQFSGTPPSINDLAAEMKVLLDEFAKISQSGSFGVPWDRIRKSEVDILHASFDKWLSEHEKGRSSSLSGEELIVAQKWRDGNYASRIRLDPTSEDSLRSIDNLSNAMQRTLLQNEVLVYRGIKGVKTPILKNNNFIAVSLSRAVALGFTLSSNGYELYSWPDDNRFLMAIYLPRGLPALHINNTSEKELLLPRNLEIVLIRTICASDPKDGRRIFICKVINSHGENHPLQGSDTDGSSTND</sequence>
<evidence type="ECO:0008006" key="2">
    <source>
        <dbReference type="Google" id="ProtNLM"/>
    </source>
</evidence>
<accession>A0AAU7UER0</accession>
<proteinExistence type="predicted"/>
<evidence type="ECO:0000313" key="1">
    <source>
        <dbReference type="EMBL" id="XBV87031.1"/>
    </source>
</evidence>
<dbReference type="SUPFAM" id="SSF56399">
    <property type="entry name" value="ADP-ribosylation"/>
    <property type="match status" value="1"/>
</dbReference>
<protein>
    <recommendedName>
        <fullName evidence="2">ADP ribosyltransferase domain-containing protein</fullName>
    </recommendedName>
</protein>
<dbReference type="EMBL" id="CP158299">
    <property type="protein sequence ID" value="XBV87031.1"/>
    <property type="molecule type" value="Genomic_DNA"/>
</dbReference>
<dbReference type="RefSeq" id="WP_350245138.1">
    <property type="nucleotide sequence ID" value="NZ_CP158299.1"/>
</dbReference>
<dbReference type="KEGG" id="dsc:ABOD76_12200"/>
<reference evidence="1" key="1">
    <citation type="submission" date="2024-06" db="EMBL/GenBank/DDBJ databases">
        <title>Draft Genome Sequence of Deinococcus sonorensis Type Strain KR-87, a Biofilm Producing Representative of the Genus Deinococcus.</title>
        <authorList>
            <person name="Boren L.S."/>
            <person name="Grosso R.A."/>
            <person name="Hugenberg-Cox A.N."/>
            <person name="Hill J.T.E."/>
            <person name="Albert C.M."/>
            <person name="Tuohy J.M."/>
        </authorList>
    </citation>
    <scope>NUCLEOTIDE SEQUENCE</scope>
    <source>
        <strain evidence="1">KR-87</strain>
    </source>
</reference>